<comment type="subcellular location">
    <subcellularLocation>
        <location evidence="3">Cytoplasm</location>
    </subcellularLocation>
</comment>
<dbReference type="Proteomes" id="UP000033695">
    <property type="component" value="Unassembled WGS sequence"/>
</dbReference>
<dbReference type="OrthoDB" id="9806791at2"/>
<dbReference type="NCBIfam" id="NF001534">
    <property type="entry name" value="PRK00364.2-5"/>
    <property type="match status" value="1"/>
</dbReference>
<dbReference type="SMART" id="SM00883">
    <property type="entry name" value="Cpn10"/>
    <property type="match status" value="1"/>
</dbReference>
<comment type="caution">
    <text evidence="5">The sequence shown here is derived from an EMBL/GenBank/DDBJ whole genome shotgun (WGS) entry which is preliminary data.</text>
</comment>
<dbReference type="FunFam" id="2.30.33.40:FF:000001">
    <property type="entry name" value="10 kDa chaperonin"/>
    <property type="match status" value="1"/>
</dbReference>
<dbReference type="Gene3D" id="2.30.33.40">
    <property type="entry name" value="GroES chaperonin"/>
    <property type="match status" value="1"/>
</dbReference>
<evidence type="ECO:0000256" key="4">
    <source>
        <dbReference type="RuleBase" id="RU000535"/>
    </source>
</evidence>
<evidence type="ECO:0000256" key="1">
    <source>
        <dbReference type="ARBA" id="ARBA00006975"/>
    </source>
</evidence>
<dbReference type="PROSITE" id="PS00681">
    <property type="entry name" value="CHAPERONINS_CPN10"/>
    <property type="match status" value="1"/>
</dbReference>
<dbReference type="NCBIfam" id="NF001531">
    <property type="entry name" value="PRK00364.2-2"/>
    <property type="match status" value="1"/>
</dbReference>
<dbReference type="PANTHER" id="PTHR10772">
    <property type="entry name" value="10 KDA HEAT SHOCK PROTEIN"/>
    <property type="match status" value="1"/>
</dbReference>
<name>A0A0F4KU19_9LACO</name>
<proteinExistence type="inferred from homology"/>
<dbReference type="HOGENOM" id="CLU_132825_2_1_9"/>
<evidence type="ECO:0000313" key="6">
    <source>
        <dbReference type="Proteomes" id="UP000033695"/>
    </source>
</evidence>
<keyword evidence="3" id="KW-0963">Cytoplasm</keyword>
<dbReference type="GO" id="GO:0044183">
    <property type="term" value="F:protein folding chaperone"/>
    <property type="evidence" value="ECO:0007669"/>
    <property type="project" value="InterPro"/>
</dbReference>
<dbReference type="STRING" id="1218508.JG29_04480"/>
<dbReference type="InterPro" id="IPR020818">
    <property type="entry name" value="Chaperonin_GroES"/>
</dbReference>
<dbReference type="GO" id="GO:0005737">
    <property type="term" value="C:cytoplasm"/>
    <property type="evidence" value="ECO:0007669"/>
    <property type="project" value="UniProtKB-SubCell"/>
</dbReference>
<evidence type="ECO:0000313" key="5">
    <source>
        <dbReference type="EMBL" id="KJY49484.1"/>
    </source>
</evidence>
<dbReference type="InterPro" id="IPR018369">
    <property type="entry name" value="Chaprnonin_Cpn10_CS"/>
</dbReference>
<sequence>MLKPLGDRILVQVDEEKEQTVGGIVLANNAKEKPQSGEVVAVGAGEKAPDGKVIPMTLKKGDKVIYDKYAGSEVKYEGNKYLVMHEKDVMAVIE</sequence>
<dbReference type="PANTHER" id="PTHR10772:SF58">
    <property type="entry name" value="CO-CHAPERONIN GROES"/>
    <property type="match status" value="1"/>
</dbReference>
<evidence type="ECO:0000256" key="3">
    <source>
        <dbReference type="HAMAP-Rule" id="MF_00580"/>
    </source>
</evidence>
<dbReference type="PRINTS" id="PR00297">
    <property type="entry name" value="CHAPERONIN10"/>
</dbReference>
<dbReference type="GO" id="GO:0046872">
    <property type="term" value="F:metal ion binding"/>
    <property type="evidence" value="ECO:0007669"/>
    <property type="project" value="TreeGrafter"/>
</dbReference>
<dbReference type="Pfam" id="PF00166">
    <property type="entry name" value="Cpn10"/>
    <property type="match status" value="1"/>
</dbReference>
<dbReference type="PATRIC" id="fig|1218508.4.peg.459"/>
<keyword evidence="6" id="KW-1185">Reference proteome</keyword>
<evidence type="ECO:0000256" key="2">
    <source>
        <dbReference type="ARBA" id="ARBA00023186"/>
    </source>
</evidence>
<dbReference type="HAMAP" id="MF_00580">
    <property type="entry name" value="CH10"/>
    <property type="match status" value="1"/>
</dbReference>
<dbReference type="NCBIfam" id="NF001533">
    <property type="entry name" value="PRK00364.2-4"/>
    <property type="match status" value="1"/>
</dbReference>
<dbReference type="GO" id="GO:0005524">
    <property type="term" value="F:ATP binding"/>
    <property type="evidence" value="ECO:0007669"/>
    <property type="project" value="InterPro"/>
</dbReference>
<dbReference type="SUPFAM" id="SSF50129">
    <property type="entry name" value="GroES-like"/>
    <property type="match status" value="1"/>
</dbReference>
<dbReference type="AlphaFoldDB" id="A0A0F4KU19"/>
<accession>A0A0F4KU19</accession>
<comment type="similarity">
    <text evidence="1 3 4">Belongs to the GroES chaperonin family.</text>
</comment>
<dbReference type="GO" id="GO:0051087">
    <property type="term" value="F:protein-folding chaperone binding"/>
    <property type="evidence" value="ECO:0007669"/>
    <property type="project" value="TreeGrafter"/>
</dbReference>
<dbReference type="InterPro" id="IPR011032">
    <property type="entry name" value="GroES-like_sf"/>
</dbReference>
<reference evidence="5 6" key="1">
    <citation type="submission" date="2014-12" db="EMBL/GenBank/DDBJ databases">
        <title>Comparative genomics of the lactic acid bacteria isolated from the honey bee gut.</title>
        <authorList>
            <person name="Ellegaard K.M."/>
            <person name="Tamarit D."/>
            <person name="Javelind E."/>
            <person name="Olofsson T."/>
            <person name="Andersson S.G."/>
            <person name="Vasquez A."/>
        </authorList>
    </citation>
    <scope>NUCLEOTIDE SEQUENCE [LARGE SCALE GENOMIC DNA]</scope>
    <source>
        <strain evidence="5 6">Hon2</strain>
    </source>
</reference>
<dbReference type="RefSeq" id="WP_045922328.1">
    <property type="nucleotide sequence ID" value="NZ_JAAEDY010000002.1"/>
</dbReference>
<dbReference type="CDD" id="cd00320">
    <property type="entry name" value="cpn10"/>
    <property type="match status" value="1"/>
</dbReference>
<keyword evidence="2 3" id="KW-0143">Chaperone</keyword>
<dbReference type="GO" id="GO:0051082">
    <property type="term" value="F:unfolded protein binding"/>
    <property type="evidence" value="ECO:0007669"/>
    <property type="project" value="TreeGrafter"/>
</dbReference>
<gene>
    <name evidence="3 5" type="primary">groS</name>
    <name evidence="3" type="synonym">groES</name>
    <name evidence="5" type="ORF">JG29_04480</name>
</gene>
<dbReference type="EMBL" id="JXBZ01000003">
    <property type="protein sequence ID" value="KJY49484.1"/>
    <property type="molecule type" value="Genomic_DNA"/>
</dbReference>
<comment type="subunit">
    <text evidence="3">Heptamer of 7 subunits arranged in a ring. Interacts with the chaperonin GroEL.</text>
</comment>
<organism evidence="5 6">
    <name type="scientific">Bombilactobacillus mellis</name>
    <dbReference type="NCBI Taxonomy" id="1218508"/>
    <lineage>
        <taxon>Bacteria</taxon>
        <taxon>Bacillati</taxon>
        <taxon>Bacillota</taxon>
        <taxon>Bacilli</taxon>
        <taxon>Lactobacillales</taxon>
        <taxon>Lactobacillaceae</taxon>
        <taxon>Bombilactobacillus</taxon>
    </lineage>
</organism>
<dbReference type="InterPro" id="IPR037124">
    <property type="entry name" value="Chaperonin_GroES_sf"/>
</dbReference>
<protein>
    <recommendedName>
        <fullName evidence="3">Co-chaperonin GroES</fullName>
    </recommendedName>
    <alternativeName>
        <fullName evidence="3">10 kDa chaperonin</fullName>
    </alternativeName>
    <alternativeName>
        <fullName evidence="3">Chaperonin-10</fullName>
        <shortName evidence="3">Cpn10</shortName>
    </alternativeName>
</protein>
<comment type="function">
    <text evidence="3 4">Together with the chaperonin GroEL, plays an essential role in assisting protein folding. The GroEL-GroES system forms a nano-cage that allows encapsulation of the non-native substrate proteins and provides a physical environment optimized to promote and accelerate protein folding. GroES binds to the apical surface of the GroEL ring, thereby capping the opening of the GroEL channel.</text>
</comment>